<sequence>MLKMKRPSFISVWGLDRLLTTAFSRNTGLSGEMPRLLRRCRYRLRRNKRGESNDSSSTCSVLLNTCYWINSPSLFHRASIVWAT</sequence>
<protein>
    <recommendedName>
        <fullName evidence="3">Secreted protein</fullName>
    </recommendedName>
</protein>
<reference evidence="1 2" key="1">
    <citation type="submission" date="2024-07" db="EMBL/GenBank/DDBJ databases">
        <title>Section-level genome sequencing and comparative genomics of Aspergillus sections Usti and Cavernicolus.</title>
        <authorList>
            <consortium name="Lawrence Berkeley National Laboratory"/>
            <person name="Nybo J.L."/>
            <person name="Vesth T.C."/>
            <person name="Theobald S."/>
            <person name="Frisvad J.C."/>
            <person name="Larsen T.O."/>
            <person name="Kjaerboelling I."/>
            <person name="Rothschild-Mancinelli K."/>
            <person name="Lyhne E.K."/>
            <person name="Kogle M.E."/>
            <person name="Barry K."/>
            <person name="Clum A."/>
            <person name="Na H."/>
            <person name="Ledsgaard L."/>
            <person name="Lin J."/>
            <person name="Lipzen A."/>
            <person name="Kuo A."/>
            <person name="Riley R."/>
            <person name="Mondo S."/>
            <person name="Labutti K."/>
            <person name="Haridas S."/>
            <person name="Pangalinan J."/>
            <person name="Salamov A.A."/>
            <person name="Simmons B.A."/>
            <person name="Magnuson J.K."/>
            <person name="Chen J."/>
            <person name="Drula E."/>
            <person name="Henrissat B."/>
            <person name="Wiebenga A."/>
            <person name="Lubbers R.J."/>
            <person name="Gomes A.C."/>
            <person name="Makela M.R."/>
            <person name="Stajich J."/>
            <person name="Grigoriev I.V."/>
            <person name="Mortensen U.H."/>
            <person name="De Vries R.P."/>
            <person name="Baker S.E."/>
            <person name="Andersen M.R."/>
        </authorList>
    </citation>
    <scope>NUCLEOTIDE SEQUENCE [LARGE SCALE GENOMIC DNA]</scope>
    <source>
        <strain evidence="1 2">CBS 123904</strain>
    </source>
</reference>
<proteinExistence type="predicted"/>
<evidence type="ECO:0000313" key="2">
    <source>
        <dbReference type="Proteomes" id="UP001610446"/>
    </source>
</evidence>
<evidence type="ECO:0008006" key="3">
    <source>
        <dbReference type="Google" id="ProtNLM"/>
    </source>
</evidence>
<organism evidence="1 2">
    <name type="scientific">Aspergillus pseudoustus</name>
    <dbReference type="NCBI Taxonomy" id="1810923"/>
    <lineage>
        <taxon>Eukaryota</taxon>
        <taxon>Fungi</taxon>
        <taxon>Dikarya</taxon>
        <taxon>Ascomycota</taxon>
        <taxon>Pezizomycotina</taxon>
        <taxon>Eurotiomycetes</taxon>
        <taxon>Eurotiomycetidae</taxon>
        <taxon>Eurotiales</taxon>
        <taxon>Aspergillaceae</taxon>
        <taxon>Aspergillus</taxon>
        <taxon>Aspergillus subgen. Nidulantes</taxon>
    </lineage>
</organism>
<keyword evidence="2" id="KW-1185">Reference proteome</keyword>
<name>A0ABR4JTG3_9EURO</name>
<evidence type="ECO:0000313" key="1">
    <source>
        <dbReference type="EMBL" id="KAL2843301.1"/>
    </source>
</evidence>
<accession>A0ABR4JTG3</accession>
<gene>
    <name evidence="1" type="ORF">BJY01DRAFT_215860</name>
</gene>
<dbReference type="EMBL" id="JBFXLU010000091">
    <property type="protein sequence ID" value="KAL2843301.1"/>
    <property type="molecule type" value="Genomic_DNA"/>
</dbReference>
<comment type="caution">
    <text evidence="1">The sequence shown here is derived from an EMBL/GenBank/DDBJ whole genome shotgun (WGS) entry which is preliminary data.</text>
</comment>
<dbReference type="Proteomes" id="UP001610446">
    <property type="component" value="Unassembled WGS sequence"/>
</dbReference>